<feature type="region of interest" description="Disordered" evidence="1">
    <location>
        <begin position="82"/>
        <end position="109"/>
    </location>
</feature>
<dbReference type="AlphaFoldDB" id="A0AA36MFK1"/>
<proteinExistence type="predicted"/>
<sequence length="109" mass="12831">MFTFGCYKRTDPYALAFTHDCRQSSHTIGLPMRIMLAIVAFVIFCTCLIEAKKPWEHSRFSSVEKGDFFHGIPHNVLAVREGRHHRSHADHDFQARRRPEPWQRSRGHR</sequence>
<feature type="compositionally biased region" description="Basic and acidic residues" evidence="1">
    <location>
        <begin position="89"/>
        <end position="103"/>
    </location>
</feature>
<evidence type="ECO:0000313" key="4">
    <source>
        <dbReference type="Proteomes" id="UP001176961"/>
    </source>
</evidence>
<protein>
    <submittedName>
        <fullName evidence="3">Uncharacterized protein</fullName>
    </submittedName>
</protein>
<evidence type="ECO:0000313" key="3">
    <source>
        <dbReference type="EMBL" id="CAJ0608405.1"/>
    </source>
</evidence>
<keyword evidence="2" id="KW-0812">Transmembrane</keyword>
<keyword evidence="4" id="KW-1185">Reference proteome</keyword>
<dbReference type="Proteomes" id="UP001176961">
    <property type="component" value="Unassembled WGS sequence"/>
</dbReference>
<gene>
    <name evidence="3" type="ORF">CYNAS_LOCUS20388</name>
</gene>
<evidence type="ECO:0000256" key="1">
    <source>
        <dbReference type="SAM" id="MobiDB-lite"/>
    </source>
</evidence>
<feature type="transmembrane region" description="Helical" evidence="2">
    <location>
        <begin position="32"/>
        <end position="51"/>
    </location>
</feature>
<comment type="caution">
    <text evidence="3">The sequence shown here is derived from an EMBL/GenBank/DDBJ whole genome shotgun (WGS) entry which is preliminary data.</text>
</comment>
<accession>A0AA36MFK1</accession>
<keyword evidence="2" id="KW-1133">Transmembrane helix</keyword>
<keyword evidence="2" id="KW-0472">Membrane</keyword>
<organism evidence="3 4">
    <name type="scientific">Cylicocyclus nassatus</name>
    <name type="common">Nematode worm</name>
    <dbReference type="NCBI Taxonomy" id="53992"/>
    <lineage>
        <taxon>Eukaryota</taxon>
        <taxon>Metazoa</taxon>
        <taxon>Ecdysozoa</taxon>
        <taxon>Nematoda</taxon>
        <taxon>Chromadorea</taxon>
        <taxon>Rhabditida</taxon>
        <taxon>Rhabditina</taxon>
        <taxon>Rhabditomorpha</taxon>
        <taxon>Strongyloidea</taxon>
        <taxon>Strongylidae</taxon>
        <taxon>Cylicocyclus</taxon>
    </lineage>
</organism>
<reference evidence="3" key="1">
    <citation type="submission" date="2023-07" db="EMBL/GenBank/DDBJ databases">
        <authorList>
            <consortium name="CYATHOMIX"/>
        </authorList>
    </citation>
    <scope>NUCLEOTIDE SEQUENCE</scope>
    <source>
        <strain evidence="3">N/A</strain>
    </source>
</reference>
<name>A0AA36MFK1_CYLNA</name>
<dbReference type="EMBL" id="CATQJL010000316">
    <property type="protein sequence ID" value="CAJ0608405.1"/>
    <property type="molecule type" value="Genomic_DNA"/>
</dbReference>
<evidence type="ECO:0000256" key="2">
    <source>
        <dbReference type="SAM" id="Phobius"/>
    </source>
</evidence>